<dbReference type="Proteomes" id="UP000265520">
    <property type="component" value="Unassembled WGS sequence"/>
</dbReference>
<protein>
    <submittedName>
        <fullName evidence="1">Uncharacterized protein</fullName>
    </submittedName>
</protein>
<comment type="caution">
    <text evidence="1">The sequence shown here is derived from an EMBL/GenBank/DDBJ whole genome shotgun (WGS) entry which is preliminary data.</text>
</comment>
<dbReference type="PANTHER" id="PTHR31860">
    <property type="entry name" value="HEAT-INDUCIBLE TRANSCRIPTION REPRESSOR (DUF639)-RELATED"/>
    <property type="match status" value="1"/>
</dbReference>
<reference evidence="1 2" key="1">
    <citation type="journal article" date="2018" name="Front. Plant Sci.">
        <title>Red Clover (Trifolium pratense) and Zigzag Clover (T. medium) - A Picture of Genomic Similarities and Differences.</title>
        <authorList>
            <person name="Dluhosova J."/>
            <person name="Istvanek J."/>
            <person name="Nedelnik J."/>
            <person name="Repkova J."/>
        </authorList>
    </citation>
    <scope>NUCLEOTIDE SEQUENCE [LARGE SCALE GENOMIC DNA]</scope>
    <source>
        <strain evidence="2">cv. 10/8</strain>
        <tissue evidence="1">Leaf</tissue>
    </source>
</reference>
<evidence type="ECO:0000313" key="2">
    <source>
        <dbReference type="Proteomes" id="UP000265520"/>
    </source>
</evidence>
<keyword evidence="2" id="KW-1185">Reference proteome</keyword>
<feature type="non-terminal residue" evidence="1">
    <location>
        <position position="164"/>
    </location>
</feature>
<evidence type="ECO:0000313" key="1">
    <source>
        <dbReference type="EMBL" id="MCI06985.1"/>
    </source>
</evidence>
<dbReference type="AlphaFoldDB" id="A0A392P7U6"/>
<organism evidence="1 2">
    <name type="scientific">Trifolium medium</name>
    <dbReference type="NCBI Taxonomy" id="97028"/>
    <lineage>
        <taxon>Eukaryota</taxon>
        <taxon>Viridiplantae</taxon>
        <taxon>Streptophyta</taxon>
        <taxon>Embryophyta</taxon>
        <taxon>Tracheophyta</taxon>
        <taxon>Spermatophyta</taxon>
        <taxon>Magnoliopsida</taxon>
        <taxon>eudicotyledons</taxon>
        <taxon>Gunneridae</taxon>
        <taxon>Pentapetalae</taxon>
        <taxon>rosids</taxon>
        <taxon>fabids</taxon>
        <taxon>Fabales</taxon>
        <taxon>Fabaceae</taxon>
        <taxon>Papilionoideae</taxon>
        <taxon>50 kb inversion clade</taxon>
        <taxon>NPAAA clade</taxon>
        <taxon>Hologalegina</taxon>
        <taxon>IRL clade</taxon>
        <taxon>Trifolieae</taxon>
        <taxon>Trifolium</taxon>
    </lineage>
</organism>
<dbReference type="EMBL" id="LXQA010063769">
    <property type="protein sequence ID" value="MCI06985.1"/>
    <property type="molecule type" value="Genomic_DNA"/>
</dbReference>
<name>A0A392P7U6_9FABA</name>
<feature type="non-terminal residue" evidence="1">
    <location>
        <position position="1"/>
    </location>
</feature>
<accession>A0A392P7U6</accession>
<dbReference type="PANTHER" id="PTHR31860:SF5">
    <property type="entry name" value="ARGH (DUF639)"/>
    <property type="match status" value="1"/>
</dbReference>
<sequence length="164" mass="18424">EAEAKEKEEKKSTVKTTQEQDDISLFYSDIMPLLVSNEPTIGEDAFVWLGSLVPLVADVANGRFTFETLTAPTGLRLHFPAYDMFLKEMEKCVRHLQKQATPTGVELAEDECILHVEGTASTQRVIRHIGTTSWPGRLTLTNYALYFEASGVIKYDDALKIDLR</sequence>
<proteinExistence type="predicted"/>